<gene>
    <name evidence="7" type="primary">map_1</name>
    <name evidence="7" type="ORF">Lwor_0012</name>
</gene>
<evidence type="ECO:0000256" key="3">
    <source>
        <dbReference type="ARBA" id="ARBA00022801"/>
    </source>
</evidence>
<evidence type="ECO:0000256" key="6">
    <source>
        <dbReference type="SAM" id="SignalP"/>
    </source>
</evidence>
<feature type="signal peptide" evidence="6">
    <location>
        <begin position="1"/>
        <end position="21"/>
    </location>
</feature>
<evidence type="ECO:0000256" key="2">
    <source>
        <dbReference type="ARBA" id="ARBA00022729"/>
    </source>
</evidence>
<dbReference type="STRING" id="45076.Lwor_0012"/>
<dbReference type="CDD" id="cd07061">
    <property type="entry name" value="HP_HAP_like"/>
    <property type="match status" value="1"/>
</dbReference>
<dbReference type="PATRIC" id="fig|45076.6.peg.13"/>
<keyword evidence="8" id="KW-1185">Reference proteome</keyword>
<evidence type="ECO:0000313" key="7">
    <source>
        <dbReference type="EMBL" id="KTD82092.1"/>
    </source>
</evidence>
<dbReference type="InterPro" id="IPR029033">
    <property type="entry name" value="His_PPase_superfam"/>
</dbReference>
<dbReference type="PANTHER" id="PTHR11567">
    <property type="entry name" value="ACID PHOSPHATASE-RELATED"/>
    <property type="match status" value="1"/>
</dbReference>
<proteinExistence type="inferred from homology"/>
<comment type="similarity">
    <text evidence="1">Belongs to the histidine acid phosphatase family.</text>
</comment>
<keyword evidence="4" id="KW-1015">Disulfide bond</keyword>
<sequence length="350" mass="39302">MDNIIRFLCSVLFSAPSVLFAADRLVFAIDIIRHGDRTPIYSLPAVTYSWPEGPGQLTAEGMKQEYNLGEALRKKYIEQTHLLPEHYEYGTLFVRSTDYERTLMSAQSFLLGLYPQGTGPRTSGSTSPALPHAFQPLPIFSAPSQYDEMILPHLSKEEYETLMQNHVYSTQEWQEKNNALKNKYPLWSQLTGVTIHALEDLQPLGDTLYIHQIHQAPMPAGLSATDIQTIIATSNWVFTAQLKPKEIANAYSTKMMTNIANFLEKGSKQNTRLKYVLLSAHDTTVAGALSFLGAPLNTPPPYAANLNFSLYEKGTNYYTVKVTYNNEPVFIPGCDSMECELNQFVSLIKI</sequence>
<dbReference type="RefSeq" id="WP_058491575.1">
    <property type="nucleotide sequence ID" value="NZ_CBCRUR010000013.1"/>
</dbReference>
<dbReference type="GO" id="GO:0016791">
    <property type="term" value="F:phosphatase activity"/>
    <property type="evidence" value="ECO:0007669"/>
    <property type="project" value="TreeGrafter"/>
</dbReference>
<dbReference type="InterPro" id="IPR000560">
    <property type="entry name" value="His_Pase_clade-2"/>
</dbReference>
<dbReference type="Gene3D" id="3.40.50.1240">
    <property type="entry name" value="Phosphoglycerate mutase-like"/>
    <property type="match status" value="1"/>
</dbReference>
<dbReference type="PROSITE" id="PS00616">
    <property type="entry name" value="HIS_ACID_PHOSPHAT_1"/>
    <property type="match status" value="1"/>
</dbReference>
<dbReference type="InterPro" id="IPR033379">
    <property type="entry name" value="Acid_Pase_AS"/>
</dbReference>
<evidence type="ECO:0000256" key="5">
    <source>
        <dbReference type="ARBA" id="ARBA00023180"/>
    </source>
</evidence>
<comment type="caution">
    <text evidence="7">The sequence shown here is derived from an EMBL/GenBank/DDBJ whole genome shotgun (WGS) entry which is preliminary data.</text>
</comment>
<evidence type="ECO:0000313" key="8">
    <source>
        <dbReference type="Proteomes" id="UP000054662"/>
    </source>
</evidence>
<dbReference type="OrthoDB" id="5605418at2"/>
<dbReference type="PANTHER" id="PTHR11567:SF211">
    <property type="entry name" value="PROSTATIC ACID PHOSPHATASE"/>
    <property type="match status" value="1"/>
</dbReference>
<name>A0A0W1AL59_9GAMM</name>
<dbReference type="Pfam" id="PF00328">
    <property type="entry name" value="His_Phos_2"/>
    <property type="match status" value="1"/>
</dbReference>
<evidence type="ECO:0000256" key="4">
    <source>
        <dbReference type="ARBA" id="ARBA00023157"/>
    </source>
</evidence>
<dbReference type="EMBL" id="LNZC01000001">
    <property type="protein sequence ID" value="KTD82092.1"/>
    <property type="molecule type" value="Genomic_DNA"/>
</dbReference>
<organism evidence="7 8">
    <name type="scientific">Legionella worsleiensis</name>
    <dbReference type="NCBI Taxonomy" id="45076"/>
    <lineage>
        <taxon>Bacteria</taxon>
        <taxon>Pseudomonadati</taxon>
        <taxon>Pseudomonadota</taxon>
        <taxon>Gammaproteobacteria</taxon>
        <taxon>Legionellales</taxon>
        <taxon>Legionellaceae</taxon>
        <taxon>Legionella</taxon>
    </lineage>
</organism>
<feature type="chain" id="PRO_5006919860" evidence="6">
    <location>
        <begin position="22"/>
        <end position="350"/>
    </location>
</feature>
<dbReference type="Proteomes" id="UP000054662">
    <property type="component" value="Unassembled WGS sequence"/>
</dbReference>
<keyword evidence="2 6" id="KW-0732">Signal</keyword>
<keyword evidence="5" id="KW-0325">Glycoprotein</keyword>
<reference evidence="7 8" key="1">
    <citation type="submission" date="2015-11" db="EMBL/GenBank/DDBJ databases">
        <title>Genomic analysis of 38 Legionella species identifies large and diverse effector repertoires.</title>
        <authorList>
            <person name="Burstein D."/>
            <person name="Amaro F."/>
            <person name="Zusman T."/>
            <person name="Lifshitz Z."/>
            <person name="Cohen O."/>
            <person name="Gilbert J.A."/>
            <person name="Pupko T."/>
            <person name="Shuman H.A."/>
            <person name="Segal G."/>
        </authorList>
    </citation>
    <scope>NUCLEOTIDE SEQUENCE [LARGE SCALE GENOMIC DNA]</scope>
    <source>
        <strain evidence="7 8">ATCC 49508</strain>
    </source>
</reference>
<keyword evidence="3" id="KW-0378">Hydrolase</keyword>
<dbReference type="InterPro" id="IPR050645">
    <property type="entry name" value="Histidine_acid_phosphatase"/>
</dbReference>
<evidence type="ECO:0000256" key="1">
    <source>
        <dbReference type="ARBA" id="ARBA00005375"/>
    </source>
</evidence>
<protein>
    <submittedName>
        <fullName evidence="7">Major acid phosphatase Map (Histidine-acid phosphatase)</fullName>
    </submittedName>
</protein>
<dbReference type="AlphaFoldDB" id="A0A0W1AL59"/>
<dbReference type="SUPFAM" id="SSF53254">
    <property type="entry name" value="Phosphoglycerate mutase-like"/>
    <property type="match status" value="1"/>
</dbReference>
<accession>A0A0W1AL59</accession>